<proteinExistence type="predicted"/>
<protein>
    <submittedName>
        <fullName evidence="1">Uncharacterized protein</fullName>
    </submittedName>
</protein>
<dbReference type="EMBL" id="AVOT02001597">
    <property type="protein sequence ID" value="MBW0467494.1"/>
    <property type="molecule type" value="Genomic_DNA"/>
</dbReference>
<comment type="caution">
    <text evidence="1">The sequence shown here is derived from an EMBL/GenBank/DDBJ whole genome shotgun (WGS) entry which is preliminary data.</text>
</comment>
<gene>
    <name evidence="1" type="ORF">O181_007209</name>
</gene>
<sequence length="143" mass="16046">MDDETMEDENILWKRINEQYASKTAINRGIVVMEWVAIAYKGNLEDFAKKCCKASVDLALVNIKIPPNVLLYMILGKLCDHTSMYHLADSLAMSTEATENPTVTLNLLQNYAKHLGSKQKDLVEEQSNTSLLMNSSSHPSKLV</sequence>
<name>A0A9Q3BLH8_9BASI</name>
<dbReference type="Proteomes" id="UP000765509">
    <property type="component" value="Unassembled WGS sequence"/>
</dbReference>
<evidence type="ECO:0000313" key="2">
    <source>
        <dbReference type="Proteomes" id="UP000765509"/>
    </source>
</evidence>
<keyword evidence="2" id="KW-1185">Reference proteome</keyword>
<evidence type="ECO:0000313" key="1">
    <source>
        <dbReference type="EMBL" id="MBW0467494.1"/>
    </source>
</evidence>
<dbReference type="AlphaFoldDB" id="A0A9Q3BLH8"/>
<accession>A0A9Q3BLH8</accession>
<reference evidence="1" key="1">
    <citation type="submission" date="2021-03" db="EMBL/GenBank/DDBJ databases">
        <title>Draft genome sequence of rust myrtle Austropuccinia psidii MF-1, a brazilian biotype.</title>
        <authorList>
            <person name="Quecine M.C."/>
            <person name="Pachon D.M.R."/>
            <person name="Bonatelli M.L."/>
            <person name="Correr F.H."/>
            <person name="Franceschini L.M."/>
            <person name="Leite T.F."/>
            <person name="Margarido G.R.A."/>
            <person name="Almeida C.A."/>
            <person name="Ferrarezi J.A."/>
            <person name="Labate C.A."/>
        </authorList>
    </citation>
    <scope>NUCLEOTIDE SEQUENCE</scope>
    <source>
        <strain evidence="1">MF-1</strain>
    </source>
</reference>
<dbReference type="OrthoDB" id="2506005at2759"/>
<organism evidence="1 2">
    <name type="scientific">Austropuccinia psidii MF-1</name>
    <dbReference type="NCBI Taxonomy" id="1389203"/>
    <lineage>
        <taxon>Eukaryota</taxon>
        <taxon>Fungi</taxon>
        <taxon>Dikarya</taxon>
        <taxon>Basidiomycota</taxon>
        <taxon>Pucciniomycotina</taxon>
        <taxon>Pucciniomycetes</taxon>
        <taxon>Pucciniales</taxon>
        <taxon>Sphaerophragmiaceae</taxon>
        <taxon>Austropuccinia</taxon>
    </lineage>
</organism>